<dbReference type="GO" id="GO:0005737">
    <property type="term" value="C:cytoplasm"/>
    <property type="evidence" value="ECO:0007669"/>
    <property type="project" value="TreeGrafter"/>
</dbReference>
<dbReference type="Pfam" id="PF05729">
    <property type="entry name" value="NACHT"/>
    <property type="match status" value="1"/>
</dbReference>
<accession>A0A3B5LRA5</accession>
<keyword evidence="6" id="KW-1185">Reference proteome</keyword>
<dbReference type="PROSITE" id="PS50837">
    <property type="entry name" value="NACHT"/>
    <property type="match status" value="1"/>
</dbReference>
<dbReference type="PANTHER" id="PTHR45690:SF4">
    <property type="entry name" value="NACHT, LRR AND PYD DOMAINS-CONTAINING PROTEIN 10"/>
    <property type="match status" value="1"/>
</dbReference>
<dbReference type="InterPro" id="IPR001611">
    <property type="entry name" value="Leu-rich_rpt"/>
</dbReference>
<dbReference type="PANTHER" id="PTHR45690">
    <property type="entry name" value="NACHT, LRR AND PYD DOMAINS-CONTAINING PROTEIN 12"/>
    <property type="match status" value="1"/>
</dbReference>
<dbReference type="InterPro" id="IPR050637">
    <property type="entry name" value="NLRP_innate_immun_reg"/>
</dbReference>
<proteinExistence type="inferred from homology"/>
<dbReference type="Ensembl" id="ENSXCOT00000014814.1">
    <property type="protein sequence ID" value="ENSXCOP00000014628.1"/>
    <property type="gene ID" value="ENSXCOG00000011098.1"/>
</dbReference>
<dbReference type="Gene3D" id="3.80.10.10">
    <property type="entry name" value="Ribonuclease Inhibitor"/>
    <property type="match status" value="3"/>
</dbReference>
<dbReference type="InterPro" id="IPR027417">
    <property type="entry name" value="P-loop_NTPase"/>
</dbReference>
<dbReference type="InterPro" id="IPR032675">
    <property type="entry name" value="LRR_dom_sf"/>
</dbReference>
<feature type="domain" description="NACHT" evidence="4">
    <location>
        <begin position="66"/>
        <end position="199"/>
    </location>
</feature>
<reference evidence="5" key="1">
    <citation type="submission" date="2025-08" db="UniProtKB">
        <authorList>
            <consortium name="Ensembl"/>
        </authorList>
    </citation>
    <scope>IDENTIFICATION</scope>
</reference>
<comment type="similarity">
    <text evidence="1">Belongs to the NLRP family.</text>
</comment>
<dbReference type="InterPro" id="IPR007111">
    <property type="entry name" value="NACHT_NTPase"/>
</dbReference>
<evidence type="ECO:0000256" key="3">
    <source>
        <dbReference type="ARBA" id="ARBA00022840"/>
    </source>
</evidence>
<dbReference type="AlphaFoldDB" id="A0A3B5LRA5"/>
<evidence type="ECO:0000259" key="4">
    <source>
        <dbReference type="PROSITE" id="PS50837"/>
    </source>
</evidence>
<name>A0A3B5LRA5_9TELE</name>
<evidence type="ECO:0000313" key="5">
    <source>
        <dbReference type="Ensembl" id="ENSXCOP00000014628.1"/>
    </source>
</evidence>
<dbReference type="SUPFAM" id="SSF52540">
    <property type="entry name" value="P-loop containing nucleoside triphosphate hydrolases"/>
    <property type="match status" value="1"/>
</dbReference>
<evidence type="ECO:0000256" key="2">
    <source>
        <dbReference type="ARBA" id="ARBA00022741"/>
    </source>
</evidence>
<dbReference type="GO" id="GO:0050729">
    <property type="term" value="P:positive regulation of inflammatory response"/>
    <property type="evidence" value="ECO:0007669"/>
    <property type="project" value="TreeGrafter"/>
</dbReference>
<dbReference type="Pfam" id="PF13516">
    <property type="entry name" value="LRR_6"/>
    <property type="match status" value="2"/>
</dbReference>
<dbReference type="SUPFAM" id="SSF52047">
    <property type="entry name" value="RNI-like"/>
    <property type="match status" value="2"/>
</dbReference>
<sequence length="843" mass="93124">MSIRMDKVDILTRILQTENTSTILGGQSPASVINSRKYVPVPAFAQDDNLGFLDDAIRTALCGENRTVVVVGPEGSGKTTALHKLVVDWANGECLQNCSHVFNFQFSKIASSTDELCLETLIQQGYHQMAPDFTRLVTEEPDGVLFVFDGLGEFKHSLDPSVHTLTSDPYHLVSVSCLLASLLHGSLLKGAAFLVATRPTDAMKFIGGIRMAVLGFQKPQREVYFNNFFPDSTSASEAFLHMERTLGFYDFCVSPRFCWTVCSIYKRLIDSGTKLSETLSQLFVDILVHLIQTLSLNKERSRGLMLTLGRMASHCLHDQHSSCSKHAIDSFGFEQSLTSVDSFLRVHGEGELSFHSKLMQEFVLAVAFFLDPSTHEDAEKMLDNHKGCSKFLDFFMSGLSEPAQYRLLEDLLGMFSSDQIKGFKSWFKSRSEKTLKKYDKSKHYRCFHLPLQDCAALNYVITCLGEREELSVSRTTILREMMEVLAPSVSLCSIHEDSIPLLASAVSTGVTRELELSHSNLGDKKLQILCAGLREAKLHGLNLNVCGLTAACCGDLASLLISGDSQLQILQMMFNPIGDQGFTKLCEAMQSPNCRLQELHCNLTAASMEAFASALCSSQSQLTKIDFKGNMTGDSGVEALCKALRQPLCKLLFDNGLTGACCSSLKEVFMSEHCSLSELDLSLNNLGQEGALLLCHGLKSPSCPIEILTRCELTTAVFEELGSVLKNGICQIKSLLLAINKVGDHGVKYLWDALAHPNCLLEELSVEMTELTDACVEDLCAALRASHTLKLLELRNNSLTDAAVPAIVQVMKEKPNMKELNLKYNDFSEDALEMLDTCHNIRY</sequence>
<dbReference type="SMART" id="SM00368">
    <property type="entry name" value="LRR_RI"/>
    <property type="match status" value="10"/>
</dbReference>
<dbReference type="Gene3D" id="3.40.50.300">
    <property type="entry name" value="P-loop containing nucleotide triphosphate hydrolases"/>
    <property type="match status" value="1"/>
</dbReference>
<dbReference type="GO" id="GO:0005524">
    <property type="term" value="F:ATP binding"/>
    <property type="evidence" value="ECO:0007669"/>
    <property type="project" value="UniProtKB-KW"/>
</dbReference>
<reference evidence="5" key="2">
    <citation type="submission" date="2025-09" db="UniProtKB">
        <authorList>
            <consortium name="Ensembl"/>
        </authorList>
    </citation>
    <scope>IDENTIFICATION</scope>
</reference>
<keyword evidence="2" id="KW-0547">Nucleotide-binding</keyword>
<keyword evidence="3" id="KW-0067">ATP-binding</keyword>
<dbReference type="GeneTree" id="ENSGT01150000287004"/>
<protein>
    <recommendedName>
        <fullName evidence="4">NACHT domain-containing protein</fullName>
    </recommendedName>
</protein>
<organism evidence="5 6">
    <name type="scientific">Xiphophorus couchianus</name>
    <name type="common">Monterrey platyfish</name>
    <dbReference type="NCBI Taxonomy" id="32473"/>
    <lineage>
        <taxon>Eukaryota</taxon>
        <taxon>Metazoa</taxon>
        <taxon>Chordata</taxon>
        <taxon>Craniata</taxon>
        <taxon>Vertebrata</taxon>
        <taxon>Euteleostomi</taxon>
        <taxon>Actinopterygii</taxon>
        <taxon>Neopterygii</taxon>
        <taxon>Teleostei</taxon>
        <taxon>Neoteleostei</taxon>
        <taxon>Acanthomorphata</taxon>
        <taxon>Ovalentaria</taxon>
        <taxon>Atherinomorphae</taxon>
        <taxon>Cyprinodontiformes</taxon>
        <taxon>Poeciliidae</taxon>
        <taxon>Poeciliinae</taxon>
        <taxon>Xiphophorus</taxon>
    </lineage>
</organism>
<dbReference type="Proteomes" id="UP000261380">
    <property type="component" value="Unplaced"/>
</dbReference>
<evidence type="ECO:0000313" key="6">
    <source>
        <dbReference type="Proteomes" id="UP000261380"/>
    </source>
</evidence>
<evidence type="ECO:0000256" key="1">
    <source>
        <dbReference type="ARBA" id="ARBA00008665"/>
    </source>
</evidence>